<dbReference type="InterPro" id="IPR008921">
    <property type="entry name" value="DNA_pol3_clamp-load_cplx_C"/>
</dbReference>
<comment type="caution">
    <text evidence="9">The sequence shown here is derived from an EMBL/GenBank/DDBJ whole genome shotgun (WGS) entry which is preliminary data.</text>
</comment>
<evidence type="ECO:0000313" key="9">
    <source>
        <dbReference type="EMBL" id="PAV77672.1"/>
    </source>
</evidence>
<dbReference type="GO" id="GO:0006281">
    <property type="term" value="P:DNA repair"/>
    <property type="evidence" value="ECO:0007669"/>
    <property type="project" value="TreeGrafter"/>
</dbReference>
<dbReference type="PANTHER" id="PTHR11669">
    <property type="entry name" value="REPLICATION FACTOR C / DNA POLYMERASE III GAMMA-TAU SUBUNIT"/>
    <property type="match status" value="1"/>
</dbReference>
<dbReference type="Pfam" id="PF08542">
    <property type="entry name" value="Rep_fac_C"/>
    <property type="match status" value="1"/>
</dbReference>
<comment type="similarity">
    <text evidence="2">Belongs to the activator 1 small subunits family.</text>
</comment>
<evidence type="ECO:0000256" key="6">
    <source>
        <dbReference type="ARBA" id="ARBA00023242"/>
    </source>
</evidence>
<dbReference type="InterPro" id="IPR013748">
    <property type="entry name" value="Rep_factorC_C"/>
</dbReference>
<keyword evidence="4" id="KW-0547">Nucleotide-binding</keyword>
<dbReference type="Pfam" id="PF00004">
    <property type="entry name" value="AAA"/>
    <property type="match status" value="1"/>
</dbReference>
<dbReference type="SUPFAM" id="SSF52540">
    <property type="entry name" value="P-loop containing nucleoside triphosphate hydrolases"/>
    <property type="match status" value="1"/>
</dbReference>
<dbReference type="EMBL" id="LIAE01007671">
    <property type="protein sequence ID" value="PAV77670.1"/>
    <property type="molecule type" value="Genomic_DNA"/>
</dbReference>
<dbReference type="CDD" id="cd18140">
    <property type="entry name" value="HLD_clamp_RFC"/>
    <property type="match status" value="1"/>
</dbReference>
<evidence type="ECO:0000256" key="1">
    <source>
        <dbReference type="ARBA" id="ARBA00004123"/>
    </source>
</evidence>
<dbReference type="STRING" id="2018661.A0A2A2KUS7"/>
<keyword evidence="3" id="KW-0235">DNA replication</keyword>
<dbReference type="InterPro" id="IPR050238">
    <property type="entry name" value="DNA_Rep/Repair_Clamp_Loader"/>
</dbReference>
<dbReference type="SMART" id="SM00382">
    <property type="entry name" value="AAA"/>
    <property type="match status" value="1"/>
</dbReference>
<evidence type="ECO:0000256" key="2">
    <source>
        <dbReference type="ARBA" id="ARBA00005378"/>
    </source>
</evidence>
<dbReference type="InterPro" id="IPR027417">
    <property type="entry name" value="P-loop_NTPase"/>
</dbReference>
<dbReference type="InterPro" id="IPR003959">
    <property type="entry name" value="ATPase_AAA_core"/>
</dbReference>
<protein>
    <recommendedName>
        <fullName evidence="7">Activator 1 subunit 5</fullName>
    </recommendedName>
</protein>
<dbReference type="GO" id="GO:0006261">
    <property type="term" value="P:DNA-templated DNA replication"/>
    <property type="evidence" value="ECO:0007669"/>
    <property type="project" value="TreeGrafter"/>
</dbReference>
<keyword evidence="5" id="KW-0067">ATP-binding</keyword>
<dbReference type="PANTHER" id="PTHR11669:SF9">
    <property type="entry name" value="REPLICATION FACTOR C SUBUNIT 5"/>
    <property type="match status" value="1"/>
</dbReference>
<evidence type="ECO:0000259" key="8">
    <source>
        <dbReference type="SMART" id="SM00382"/>
    </source>
</evidence>
<evidence type="ECO:0000256" key="7">
    <source>
        <dbReference type="ARBA" id="ARBA00080380"/>
    </source>
</evidence>
<gene>
    <name evidence="9" type="ORF">WR25_23510</name>
</gene>
<evidence type="ECO:0000313" key="10">
    <source>
        <dbReference type="Proteomes" id="UP000218231"/>
    </source>
</evidence>
<dbReference type="EMBL" id="LIAE01007671">
    <property type="protein sequence ID" value="PAV77669.1"/>
    <property type="molecule type" value="Genomic_DNA"/>
</dbReference>
<dbReference type="Proteomes" id="UP000218231">
    <property type="component" value="Unassembled WGS sequence"/>
</dbReference>
<dbReference type="FunFam" id="1.20.272.10:FF:000004">
    <property type="entry name" value="Replication factor C subunit 5"/>
    <property type="match status" value="1"/>
</dbReference>
<dbReference type="FunFam" id="3.40.50.300:FF:000129">
    <property type="entry name" value="Replication factor C subunit 5"/>
    <property type="match status" value="1"/>
</dbReference>
<dbReference type="EMBL" id="LIAE01007671">
    <property type="protein sequence ID" value="PAV77672.1"/>
    <property type="molecule type" value="Genomic_DNA"/>
</dbReference>
<sequence>MSMEVDEDVMEVRDVAQGQADRNLPWVEKYRPGQLEHIVSHKEIIETLSKFISNGTLPHLLFYGPPGTGKTTAILAAVNQLYTETEKKSMTLELNASDDRGIGVVRDRIVTFAGSKSLNSFMNVEGQNAKKFKLIILDEADSMTKDAQNALRRIIEKYTENVRFCILCNYLSSIIPAIQSRCTRFRFAPLKTSLISPRVDFVAKKENVNLTESGKKALLNLSGGDMRRVLNTMQSTAMAFPSVDEQSVYKCVGQPTPAEMQTILKILLNDNFQTACKKLESEALAKGYSLSDIIAHLHDIIFQLELPSDALAQVVAGLADCEHRLAGGTSDRIQIAGLVAIFFKARSVMAKKAKNVKNVPDPLPIPIRNPRQFGSLLDWRSMHNWQGTCPGTRHENSPTDEFAPNGVRKEATQCWSRPQTAHGVLPTAHVQTPRN</sequence>
<dbReference type="Gene3D" id="1.20.272.10">
    <property type="match status" value="1"/>
</dbReference>
<dbReference type="FunFam" id="1.10.8.60:FF:000028">
    <property type="entry name" value="Replication factor C subunit 5"/>
    <property type="match status" value="1"/>
</dbReference>
<dbReference type="GO" id="GO:0003689">
    <property type="term" value="F:DNA clamp loader activity"/>
    <property type="evidence" value="ECO:0007669"/>
    <property type="project" value="TreeGrafter"/>
</dbReference>
<dbReference type="NCBIfam" id="NF001679">
    <property type="entry name" value="PRK00440.1"/>
    <property type="match status" value="1"/>
</dbReference>
<dbReference type="Gene3D" id="1.10.8.60">
    <property type="match status" value="1"/>
</dbReference>
<dbReference type="SUPFAM" id="SSF48019">
    <property type="entry name" value="post-AAA+ oligomerization domain-like"/>
    <property type="match status" value="1"/>
</dbReference>
<evidence type="ECO:0000256" key="5">
    <source>
        <dbReference type="ARBA" id="ARBA00022840"/>
    </source>
</evidence>
<dbReference type="AlphaFoldDB" id="A0A2A2KUS7"/>
<feature type="domain" description="AAA+ ATPase" evidence="8">
    <location>
        <begin position="56"/>
        <end position="193"/>
    </location>
</feature>
<evidence type="ECO:0000256" key="4">
    <source>
        <dbReference type="ARBA" id="ARBA00022741"/>
    </source>
</evidence>
<evidence type="ECO:0000256" key="3">
    <source>
        <dbReference type="ARBA" id="ARBA00022705"/>
    </source>
</evidence>
<dbReference type="InterPro" id="IPR003593">
    <property type="entry name" value="AAA+_ATPase"/>
</dbReference>
<keyword evidence="10" id="KW-1185">Reference proteome</keyword>
<keyword evidence="6" id="KW-0539">Nucleus</keyword>
<dbReference type="GO" id="GO:0003677">
    <property type="term" value="F:DNA binding"/>
    <property type="evidence" value="ECO:0007669"/>
    <property type="project" value="InterPro"/>
</dbReference>
<dbReference type="Gene3D" id="3.40.50.300">
    <property type="entry name" value="P-loop containing nucleotide triphosphate hydrolases"/>
    <property type="match status" value="1"/>
</dbReference>
<dbReference type="GO" id="GO:0005634">
    <property type="term" value="C:nucleus"/>
    <property type="evidence" value="ECO:0007669"/>
    <property type="project" value="UniProtKB-SubCell"/>
</dbReference>
<dbReference type="EMBL" id="LIAE01007671">
    <property type="protein sequence ID" value="PAV77671.1"/>
    <property type="molecule type" value="Genomic_DNA"/>
</dbReference>
<comment type="subcellular location">
    <subcellularLocation>
        <location evidence="1">Nucleus</location>
    </subcellularLocation>
</comment>
<dbReference type="InterPro" id="IPR047854">
    <property type="entry name" value="RFC_lid"/>
</dbReference>
<dbReference type="GO" id="GO:0005663">
    <property type="term" value="C:DNA replication factor C complex"/>
    <property type="evidence" value="ECO:0007669"/>
    <property type="project" value="TreeGrafter"/>
</dbReference>
<proteinExistence type="inferred from homology"/>
<dbReference type="CDD" id="cd00009">
    <property type="entry name" value="AAA"/>
    <property type="match status" value="1"/>
</dbReference>
<dbReference type="GO" id="GO:0005524">
    <property type="term" value="F:ATP binding"/>
    <property type="evidence" value="ECO:0007669"/>
    <property type="project" value="UniProtKB-KW"/>
</dbReference>
<name>A0A2A2KUS7_9BILA</name>
<organism evidence="9 10">
    <name type="scientific">Diploscapter pachys</name>
    <dbReference type="NCBI Taxonomy" id="2018661"/>
    <lineage>
        <taxon>Eukaryota</taxon>
        <taxon>Metazoa</taxon>
        <taxon>Ecdysozoa</taxon>
        <taxon>Nematoda</taxon>
        <taxon>Chromadorea</taxon>
        <taxon>Rhabditida</taxon>
        <taxon>Rhabditina</taxon>
        <taxon>Rhabditomorpha</taxon>
        <taxon>Rhabditoidea</taxon>
        <taxon>Rhabditidae</taxon>
        <taxon>Diploscapter</taxon>
    </lineage>
</organism>
<dbReference type="OrthoDB" id="10254700at2759"/>
<reference evidence="9 10" key="1">
    <citation type="journal article" date="2017" name="Curr. Biol.">
        <title>Genome architecture and evolution of a unichromosomal asexual nematode.</title>
        <authorList>
            <person name="Fradin H."/>
            <person name="Zegar C."/>
            <person name="Gutwein M."/>
            <person name="Lucas J."/>
            <person name="Kovtun M."/>
            <person name="Corcoran D."/>
            <person name="Baugh L.R."/>
            <person name="Kiontke K."/>
            <person name="Gunsalus K."/>
            <person name="Fitch D.H."/>
            <person name="Piano F."/>
        </authorList>
    </citation>
    <scope>NUCLEOTIDE SEQUENCE [LARGE SCALE GENOMIC DNA]</scope>
    <source>
        <strain evidence="9">PF1309</strain>
    </source>
</reference>
<accession>A0A2A2KUS7</accession>
<dbReference type="GO" id="GO:0016887">
    <property type="term" value="F:ATP hydrolysis activity"/>
    <property type="evidence" value="ECO:0007669"/>
    <property type="project" value="InterPro"/>
</dbReference>